<evidence type="ECO:0000313" key="1">
    <source>
        <dbReference type="EMBL" id="KAG0421973.1"/>
    </source>
</evidence>
<reference evidence="1 2" key="1">
    <citation type="journal article" date="2020" name="Cell">
        <title>Large-Scale Comparative Analyses of Tick Genomes Elucidate Their Genetic Diversity and Vector Capacities.</title>
        <authorList>
            <consortium name="Tick Genome and Microbiome Consortium (TIGMIC)"/>
            <person name="Jia N."/>
            <person name="Wang J."/>
            <person name="Shi W."/>
            <person name="Du L."/>
            <person name="Sun Y."/>
            <person name="Zhan W."/>
            <person name="Jiang J.F."/>
            <person name="Wang Q."/>
            <person name="Zhang B."/>
            <person name="Ji P."/>
            <person name="Bell-Sakyi L."/>
            <person name="Cui X.M."/>
            <person name="Yuan T.T."/>
            <person name="Jiang B.G."/>
            <person name="Yang W.F."/>
            <person name="Lam T.T."/>
            <person name="Chang Q.C."/>
            <person name="Ding S.J."/>
            <person name="Wang X.J."/>
            <person name="Zhu J.G."/>
            <person name="Ruan X.D."/>
            <person name="Zhao L."/>
            <person name="Wei J.T."/>
            <person name="Ye R.Z."/>
            <person name="Que T.C."/>
            <person name="Du C.H."/>
            <person name="Zhou Y.H."/>
            <person name="Cheng J.X."/>
            <person name="Dai P.F."/>
            <person name="Guo W.B."/>
            <person name="Han X.H."/>
            <person name="Huang E.J."/>
            <person name="Li L.F."/>
            <person name="Wei W."/>
            <person name="Gao Y.C."/>
            <person name="Liu J.Z."/>
            <person name="Shao H.Z."/>
            <person name="Wang X."/>
            <person name="Wang C.C."/>
            <person name="Yang T.C."/>
            <person name="Huo Q.B."/>
            <person name="Li W."/>
            <person name="Chen H.Y."/>
            <person name="Chen S.E."/>
            <person name="Zhou L.G."/>
            <person name="Ni X.B."/>
            <person name="Tian J.H."/>
            <person name="Sheng Y."/>
            <person name="Liu T."/>
            <person name="Pan Y.S."/>
            <person name="Xia L.Y."/>
            <person name="Li J."/>
            <person name="Zhao F."/>
            <person name="Cao W.C."/>
        </authorList>
    </citation>
    <scope>NUCLEOTIDE SEQUENCE [LARGE SCALE GENOMIC DNA]</scope>
    <source>
        <strain evidence="1">Iper-2018</strain>
    </source>
</reference>
<dbReference type="EMBL" id="JABSTQ010010290">
    <property type="protein sequence ID" value="KAG0421973.1"/>
    <property type="molecule type" value="Genomic_DNA"/>
</dbReference>
<sequence length="72" mass="8386">REEEESWGQFVLRLGDFFGYYLKSSEVVSLDALRQLLVADQLKRTMHRDTRAYIELSEKGKWLPPAEVAKLA</sequence>
<name>A0AC60PMW7_IXOPE</name>
<accession>A0AC60PMW7</accession>
<keyword evidence="2" id="KW-1185">Reference proteome</keyword>
<proteinExistence type="predicted"/>
<feature type="non-terminal residue" evidence="1">
    <location>
        <position position="1"/>
    </location>
</feature>
<feature type="non-terminal residue" evidence="1">
    <location>
        <position position="72"/>
    </location>
</feature>
<comment type="caution">
    <text evidence="1">The sequence shown here is derived from an EMBL/GenBank/DDBJ whole genome shotgun (WGS) entry which is preliminary data.</text>
</comment>
<protein>
    <submittedName>
        <fullName evidence="1">Uncharacterized protein</fullName>
    </submittedName>
</protein>
<dbReference type="Proteomes" id="UP000805193">
    <property type="component" value="Unassembled WGS sequence"/>
</dbReference>
<organism evidence="1 2">
    <name type="scientific">Ixodes persulcatus</name>
    <name type="common">Taiga tick</name>
    <dbReference type="NCBI Taxonomy" id="34615"/>
    <lineage>
        <taxon>Eukaryota</taxon>
        <taxon>Metazoa</taxon>
        <taxon>Ecdysozoa</taxon>
        <taxon>Arthropoda</taxon>
        <taxon>Chelicerata</taxon>
        <taxon>Arachnida</taxon>
        <taxon>Acari</taxon>
        <taxon>Parasitiformes</taxon>
        <taxon>Ixodida</taxon>
        <taxon>Ixodoidea</taxon>
        <taxon>Ixodidae</taxon>
        <taxon>Ixodinae</taxon>
        <taxon>Ixodes</taxon>
    </lineage>
</organism>
<gene>
    <name evidence="1" type="ORF">HPB47_002171</name>
</gene>
<evidence type="ECO:0000313" key="2">
    <source>
        <dbReference type="Proteomes" id="UP000805193"/>
    </source>
</evidence>